<evidence type="ECO:0000313" key="2">
    <source>
        <dbReference type="Proteomes" id="UP001412067"/>
    </source>
</evidence>
<organism evidence="1 2">
    <name type="scientific">Platanthera guangdongensis</name>
    <dbReference type="NCBI Taxonomy" id="2320717"/>
    <lineage>
        <taxon>Eukaryota</taxon>
        <taxon>Viridiplantae</taxon>
        <taxon>Streptophyta</taxon>
        <taxon>Embryophyta</taxon>
        <taxon>Tracheophyta</taxon>
        <taxon>Spermatophyta</taxon>
        <taxon>Magnoliopsida</taxon>
        <taxon>Liliopsida</taxon>
        <taxon>Asparagales</taxon>
        <taxon>Orchidaceae</taxon>
        <taxon>Orchidoideae</taxon>
        <taxon>Orchideae</taxon>
        <taxon>Orchidinae</taxon>
        <taxon>Platanthera</taxon>
    </lineage>
</organism>
<comment type="caution">
    <text evidence="1">The sequence shown here is derived from an EMBL/GenBank/DDBJ whole genome shotgun (WGS) entry which is preliminary data.</text>
</comment>
<protein>
    <submittedName>
        <fullName evidence="1">Uncharacterized protein</fullName>
    </submittedName>
</protein>
<sequence>MKLSSMKTLDRKMLFASSPSIPASNPMKISSYKEEMIVVHCFYRFCHVQSEEFWSHSQSHSQQKKKVYLEELHQFSNPNQLVPLESNEQQRLLRLACEFSVTCTYSWHILLHDNMVTDSQFSARERFAPGCTLKASIVELREGLVVLSSGGNFIC</sequence>
<dbReference type="InterPro" id="IPR044988">
    <property type="entry name" value="MI25_plants"/>
</dbReference>
<accession>A0ABR2LH86</accession>
<name>A0ABR2LH86_9ASPA</name>
<gene>
    <name evidence="1" type="ORF">KSP40_PGU017004</name>
</gene>
<dbReference type="EMBL" id="JBBWWR010000020">
    <property type="protein sequence ID" value="KAK8940361.1"/>
    <property type="molecule type" value="Genomic_DNA"/>
</dbReference>
<dbReference type="PANTHER" id="PTHR37774:SF4">
    <property type="entry name" value="ATP SYNTHASE PROTEIN MI25"/>
    <property type="match status" value="1"/>
</dbReference>
<proteinExistence type="predicted"/>
<dbReference type="Proteomes" id="UP001412067">
    <property type="component" value="Unassembled WGS sequence"/>
</dbReference>
<reference evidence="1 2" key="1">
    <citation type="journal article" date="2022" name="Nat. Plants">
        <title>Genomes of leafy and leafless Platanthera orchids illuminate the evolution of mycoheterotrophy.</title>
        <authorList>
            <person name="Li M.H."/>
            <person name="Liu K.W."/>
            <person name="Li Z."/>
            <person name="Lu H.C."/>
            <person name="Ye Q.L."/>
            <person name="Zhang D."/>
            <person name="Wang J.Y."/>
            <person name="Li Y.F."/>
            <person name="Zhong Z.M."/>
            <person name="Liu X."/>
            <person name="Yu X."/>
            <person name="Liu D.K."/>
            <person name="Tu X.D."/>
            <person name="Liu B."/>
            <person name="Hao Y."/>
            <person name="Liao X.Y."/>
            <person name="Jiang Y.T."/>
            <person name="Sun W.H."/>
            <person name="Chen J."/>
            <person name="Chen Y.Q."/>
            <person name="Ai Y."/>
            <person name="Zhai J.W."/>
            <person name="Wu S.S."/>
            <person name="Zhou Z."/>
            <person name="Hsiao Y.Y."/>
            <person name="Wu W.L."/>
            <person name="Chen Y.Y."/>
            <person name="Lin Y.F."/>
            <person name="Hsu J.L."/>
            <person name="Li C.Y."/>
            <person name="Wang Z.W."/>
            <person name="Zhao X."/>
            <person name="Zhong W.Y."/>
            <person name="Ma X.K."/>
            <person name="Ma L."/>
            <person name="Huang J."/>
            <person name="Chen G.Z."/>
            <person name="Huang M.Z."/>
            <person name="Huang L."/>
            <person name="Peng D.H."/>
            <person name="Luo Y.B."/>
            <person name="Zou S.Q."/>
            <person name="Chen S.P."/>
            <person name="Lan S."/>
            <person name="Tsai W.C."/>
            <person name="Van de Peer Y."/>
            <person name="Liu Z.J."/>
        </authorList>
    </citation>
    <scope>NUCLEOTIDE SEQUENCE [LARGE SCALE GENOMIC DNA]</scope>
    <source>
        <strain evidence="1">Lor288</strain>
    </source>
</reference>
<keyword evidence="2" id="KW-1185">Reference proteome</keyword>
<evidence type="ECO:0000313" key="1">
    <source>
        <dbReference type="EMBL" id="KAK8940361.1"/>
    </source>
</evidence>
<dbReference type="PANTHER" id="PTHR37774">
    <property type="entry name" value="ATP SYNTHASE PROTEIN MI25-RELATED"/>
    <property type="match status" value="1"/>
</dbReference>